<dbReference type="EMBL" id="ML996579">
    <property type="protein sequence ID" value="KAF2754827.1"/>
    <property type="molecule type" value="Genomic_DNA"/>
</dbReference>
<accession>A0A6A6VZS6</accession>
<feature type="compositionally biased region" description="Basic and acidic residues" evidence="1">
    <location>
        <begin position="232"/>
        <end position="244"/>
    </location>
</feature>
<feature type="compositionally biased region" description="Low complexity" evidence="1">
    <location>
        <begin position="904"/>
        <end position="915"/>
    </location>
</feature>
<feature type="compositionally biased region" description="Polar residues" evidence="1">
    <location>
        <begin position="128"/>
        <end position="143"/>
    </location>
</feature>
<feature type="compositionally biased region" description="Pro residues" evidence="1">
    <location>
        <begin position="617"/>
        <end position="627"/>
    </location>
</feature>
<feature type="region of interest" description="Disordered" evidence="1">
    <location>
        <begin position="768"/>
        <end position="886"/>
    </location>
</feature>
<feature type="region of interest" description="Disordered" evidence="1">
    <location>
        <begin position="1"/>
        <end position="74"/>
    </location>
</feature>
<dbReference type="Proteomes" id="UP000799437">
    <property type="component" value="Unassembled WGS sequence"/>
</dbReference>
<feature type="compositionally biased region" description="Pro residues" evidence="1">
    <location>
        <begin position="10"/>
        <end position="21"/>
    </location>
</feature>
<organism evidence="2 3">
    <name type="scientific">Pseudovirgaria hyperparasitica</name>
    <dbReference type="NCBI Taxonomy" id="470096"/>
    <lineage>
        <taxon>Eukaryota</taxon>
        <taxon>Fungi</taxon>
        <taxon>Dikarya</taxon>
        <taxon>Ascomycota</taxon>
        <taxon>Pezizomycotina</taxon>
        <taxon>Dothideomycetes</taxon>
        <taxon>Dothideomycetes incertae sedis</taxon>
        <taxon>Acrospermales</taxon>
        <taxon>Acrospermaceae</taxon>
        <taxon>Pseudovirgaria</taxon>
    </lineage>
</organism>
<dbReference type="RefSeq" id="XP_033597278.1">
    <property type="nucleotide sequence ID" value="XM_033749632.1"/>
</dbReference>
<evidence type="ECO:0000313" key="3">
    <source>
        <dbReference type="Proteomes" id="UP000799437"/>
    </source>
</evidence>
<evidence type="ECO:0000313" key="2">
    <source>
        <dbReference type="EMBL" id="KAF2754827.1"/>
    </source>
</evidence>
<feature type="region of interest" description="Disordered" evidence="1">
    <location>
        <begin position="86"/>
        <end position="172"/>
    </location>
</feature>
<feature type="compositionally biased region" description="Polar residues" evidence="1">
    <location>
        <begin position="816"/>
        <end position="825"/>
    </location>
</feature>
<protein>
    <submittedName>
        <fullName evidence="2">Uncharacterized protein</fullName>
    </submittedName>
</protein>
<feature type="compositionally biased region" description="Low complexity" evidence="1">
    <location>
        <begin position="314"/>
        <end position="323"/>
    </location>
</feature>
<feature type="compositionally biased region" description="Low complexity" evidence="1">
    <location>
        <begin position="86"/>
        <end position="109"/>
    </location>
</feature>
<reference evidence="2" key="1">
    <citation type="journal article" date="2020" name="Stud. Mycol.">
        <title>101 Dothideomycetes genomes: a test case for predicting lifestyles and emergence of pathogens.</title>
        <authorList>
            <person name="Haridas S."/>
            <person name="Albert R."/>
            <person name="Binder M."/>
            <person name="Bloem J."/>
            <person name="Labutti K."/>
            <person name="Salamov A."/>
            <person name="Andreopoulos B."/>
            <person name="Baker S."/>
            <person name="Barry K."/>
            <person name="Bills G."/>
            <person name="Bluhm B."/>
            <person name="Cannon C."/>
            <person name="Castanera R."/>
            <person name="Culley D."/>
            <person name="Daum C."/>
            <person name="Ezra D."/>
            <person name="Gonzalez J."/>
            <person name="Henrissat B."/>
            <person name="Kuo A."/>
            <person name="Liang C."/>
            <person name="Lipzen A."/>
            <person name="Lutzoni F."/>
            <person name="Magnuson J."/>
            <person name="Mondo S."/>
            <person name="Nolan M."/>
            <person name="Ohm R."/>
            <person name="Pangilinan J."/>
            <person name="Park H.-J."/>
            <person name="Ramirez L."/>
            <person name="Alfaro M."/>
            <person name="Sun H."/>
            <person name="Tritt A."/>
            <person name="Yoshinaga Y."/>
            <person name="Zwiers L.-H."/>
            <person name="Turgeon B."/>
            <person name="Goodwin S."/>
            <person name="Spatafora J."/>
            <person name="Crous P."/>
            <person name="Grigoriev I."/>
        </authorList>
    </citation>
    <scope>NUCLEOTIDE SEQUENCE</scope>
    <source>
        <strain evidence="2">CBS 121739</strain>
    </source>
</reference>
<feature type="compositionally biased region" description="Polar residues" evidence="1">
    <location>
        <begin position="325"/>
        <end position="334"/>
    </location>
</feature>
<sequence>MHGASQRNVYPPPPGPPPNPTSPAISSSPLYRTAQPSPLRRIAVQQPPSITTTIGAQHGTFLQPPTPASAVSINTPLSPYTPSVFSPASATTLPSSSSRGSQSPMSCRSATAMVSSYNPQEWGRHGPTSGTFMPRSSPQSTVRSDGLTGMEASMPSPPPPYSPNMAHAASPTHHNANNVFASVQNIMSPGGSQHAEYSPAVASSSRTPEQNRTISAHTTPQLAGASFPPPPGRDRSSSRPKGDRGFFSLMSRHKDKAPEIIAGPSNMESLRQGTTDALMRTPDLQHRGTQHIINEREFYNMDVRAPAARRAASTGAIGIAGPSRRSGSTESPVQASAPGAALPPPPPGPPPPTNSRSQSMSRTPDHFPSSSSAAGGTIPLPGPPTRRPPQTGTMLGPVPPTPADWVEEDARRRSKSPAARGLRLETGTSVTGSDWNSNTNGEGSTASGSRISEPHTAHVFPSVLDRNTAKRDPSARGIRERRNESRAARERIGEPPTAVEQNNNPWARDMQQAASPSTSAKPADLVLDSIGSALSRRRTITKGTPRSAGSRGMPSPGFLTKKSSLEAEPSSSHSTPRTADPSARVMSPESFAPTPPFSPTVDKASGKAVQGRSVNPAVPPKALPTPPISQHMEPSASGLGVPRLHALDRPISHILHVPNEDISMQAPLSPFRPPSAGMTKTPTAIAGAINRPKSSEGALFAEAAIERHRIFVDRERNAQTDQERLEMFAEFIVAESRLRRDQYSAAFDSMASEIFDLTRDMWRSYNGTGRRSATPSQTAPLSASHWRSATPSSPFPTPSPAVTKTTFARGEPDSPASVSSQQSRGENPHHTGFQPCLSPIPSMAVSTVPDEQDSRGRSASRWWEESANGSVGRGGKKLERSKRESKYMGLPKEVREHLQWDGESTPPYSGTPGPSIDYAGLGPNEYPPEKFGLHEQQLPQSAHSYQFFTHSAPATPDPYKLDVSRLVTLPPPYPRHHPAVNNNHPDLASIRAVLRSLSDFDSVNPIKDEFKSRVASAREQERTAAAERRNHLRFDIQDQIRSGHMSFADAAKAEANFDSQEVQRSQQCAKAEFDGYKKEVYGPLNALLSERVTKATASIDHLRKDLAHESNPNQTQEEGDEQPELLEKLTLLKWLFEVREQLHRDLFEVERERDEYYKKYVLIPYDMGGNQDKAKEVDAFFTKDAQERKVGFEKDTLRRFEEFLRIVEANVSRGVEDQLSAFWDIAPGLLTVVQKVPQDLEDFQILIPLQEYSENPSYYDFPMQYLYSLLDHARKSAYQFIESQTNLFCLLHEVKNGVMAASTRLLEMQRHMAGEDHATVEAEMQAIRQDEEARLTLDLKEKVEVVEGQWRDALGTGLEECRERVEGFLMERGGWDESLQE</sequence>
<feature type="region of interest" description="Disordered" evidence="1">
    <location>
        <begin position="900"/>
        <end position="931"/>
    </location>
</feature>
<feature type="region of interest" description="Disordered" evidence="1">
    <location>
        <begin position="314"/>
        <end position="641"/>
    </location>
</feature>
<feature type="compositionally biased region" description="Basic and acidic residues" evidence="1">
    <location>
        <begin position="876"/>
        <end position="886"/>
    </location>
</feature>
<dbReference type="OrthoDB" id="5367052at2759"/>
<dbReference type="GeneID" id="54490686"/>
<feature type="compositionally biased region" description="Polar residues" evidence="1">
    <location>
        <begin position="426"/>
        <end position="450"/>
    </location>
</feature>
<feature type="compositionally biased region" description="Polar residues" evidence="1">
    <location>
        <begin position="354"/>
        <end position="374"/>
    </location>
</feature>
<gene>
    <name evidence="2" type="ORF">EJ05DRAFT_540882</name>
</gene>
<feature type="compositionally biased region" description="Polar residues" evidence="1">
    <location>
        <begin position="201"/>
        <end position="221"/>
    </location>
</feature>
<evidence type="ECO:0000256" key="1">
    <source>
        <dbReference type="SAM" id="MobiDB-lite"/>
    </source>
</evidence>
<feature type="compositionally biased region" description="Basic and acidic residues" evidence="1">
    <location>
        <begin position="467"/>
        <end position="493"/>
    </location>
</feature>
<feature type="compositionally biased region" description="Polar residues" evidence="1">
    <location>
        <begin position="768"/>
        <end position="787"/>
    </location>
</feature>
<feature type="region of interest" description="Disordered" evidence="1">
    <location>
        <begin position="186"/>
        <end position="258"/>
    </location>
</feature>
<keyword evidence="3" id="KW-1185">Reference proteome</keyword>
<name>A0A6A6VZS6_9PEZI</name>
<feature type="compositionally biased region" description="Pro residues" evidence="1">
    <location>
        <begin position="341"/>
        <end position="353"/>
    </location>
</feature>
<feature type="compositionally biased region" description="Polar residues" evidence="1">
    <location>
        <begin position="46"/>
        <end position="55"/>
    </location>
</feature>
<proteinExistence type="predicted"/>